<feature type="compositionally biased region" description="Basic residues" evidence="4">
    <location>
        <begin position="521"/>
        <end position="530"/>
    </location>
</feature>
<keyword evidence="1 3" id="KW-0479">Metal-binding</keyword>
<evidence type="ECO:0000256" key="4">
    <source>
        <dbReference type="SAM" id="MobiDB-lite"/>
    </source>
</evidence>
<evidence type="ECO:0000313" key="8">
    <source>
        <dbReference type="Proteomes" id="UP000650582"/>
    </source>
</evidence>
<feature type="binding site" evidence="3">
    <location>
        <position position="160"/>
    </location>
    <ligand>
        <name>Mn(2+)</name>
        <dbReference type="ChEBI" id="CHEBI:29035"/>
        <label>1</label>
    </ligand>
</feature>
<feature type="binding site" evidence="3">
    <location>
        <position position="164"/>
    </location>
    <ligand>
        <name>Mn(2+)</name>
        <dbReference type="ChEBI" id="CHEBI:29035"/>
        <label>1</label>
    </ligand>
</feature>
<feature type="binding site" evidence="3">
    <location>
        <position position="342"/>
    </location>
    <ligand>
        <name>Mn(2+)</name>
        <dbReference type="ChEBI" id="CHEBI:29035"/>
        <label>2</label>
    </ligand>
</feature>
<feature type="domain" description="Cupin type-1" evidence="6">
    <location>
        <begin position="295"/>
        <end position="436"/>
    </location>
</feature>
<dbReference type="NCBIfam" id="TIGR03404">
    <property type="entry name" value="bicupin_oxalic"/>
    <property type="match status" value="1"/>
</dbReference>
<feature type="binding site" evidence="3">
    <location>
        <position position="347"/>
    </location>
    <ligand>
        <name>Mn(2+)</name>
        <dbReference type="ChEBI" id="CHEBI:29035"/>
        <label>2</label>
    </ligand>
</feature>
<dbReference type="Pfam" id="PF11951">
    <property type="entry name" value="Fungal_trans_2"/>
    <property type="match status" value="1"/>
</dbReference>
<feature type="active site" description="Proton donor" evidence="2">
    <location>
        <position position="400"/>
    </location>
</feature>
<dbReference type="CDD" id="cd20304">
    <property type="entry name" value="cupin_OxDC_N"/>
    <property type="match status" value="1"/>
</dbReference>
<feature type="region of interest" description="Disordered" evidence="4">
    <location>
        <begin position="520"/>
        <end position="541"/>
    </location>
</feature>
<dbReference type="InterPro" id="IPR011051">
    <property type="entry name" value="RmlC_Cupin_sf"/>
</dbReference>
<evidence type="ECO:0000256" key="2">
    <source>
        <dbReference type="PIRSR" id="PIRSR617774-1"/>
    </source>
</evidence>
<evidence type="ECO:0000259" key="6">
    <source>
        <dbReference type="SMART" id="SM00835"/>
    </source>
</evidence>
<feature type="binding site" evidence="3">
    <location>
        <position position="340"/>
    </location>
    <ligand>
        <name>Mn(2+)</name>
        <dbReference type="ChEBI" id="CHEBI:29035"/>
        <label>2</label>
    </ligand>
</feature>
<keyword evidence="5" id="KW-0732">Signal</keyword>
<evidence type="ECO:0000313" key="7">
    <source>
        <dbReference type="EMBL" id="KAF8674627.1"/>
    </source>
</evidence>
<evidence type="ECO:0000256" key="5">
    <source>
        <dbReference type="SAM" id="SignalP"/>
    </source>
</evidence>
<comment type="cofactor">
    <cofactor evidence="3">
        <name>Mn(2+)</name>
        <dbReference type="ChEBI" id="CHEBI:29035"/>
    </cofactor>
    <text evidence="3">Binds 2 manganese ions per subunit.</text>
</comment>
<dbReference type="Pfam" id="PF00190">
    <property type="entry name" value="Cupin_1"/>
    <property type="match status" value="2"/>
</dbReference>
<dbReference type="PANTHER" id="PTHR35848">
    <property type="entry name" value="OXALATE-BINDING PROTEIN"/>
    <property type="match status" value="1"/>
</dbReference>
<dbReference type="InterPro" id="IPR001138">
    <property type="entry name" value="Zn2Cys6_DnaBD"/>
</dbReference>
<feature type="binding site" evidence="3">
    <location>
        <position position="386"/>
    </location>
    <ligand>
        <name>Mn(2+)</name>
        <dbReference type="ChEBI" id="CHEBI:29035"/>
        <label>2</label>
    </ligand>
</feature>
<comment type="caution">
    <text evidence="7">The sequence shown here is derived from an EMBL/GenBank/DDBJ whole genome shotgun (WGS) entry which is preliminary data.</text>
</comment>
<reference evidence="7" key="1">
    <citation type="submission" date="2020-09" db="EMBL/GenBank/DDBJ databases">
        <title>Comparative genome analyses of four rice-infecting Rhizoctonia solani isolates reveal extensive enrichment of homogalacturonan modification genes.</title>
        <authorList>
            <person name="Lee D.-Y."/>
            <person name="Jeon J."/>
            <person name="Kim K.-T."/>
            <person name="Cheong K."/>
            <person name="Song H."/>
            <person name="Choi G."/>
            <person name="Ko J."/>
            <person name="Opiyo S.O."/>
            <person name="Zuo S."/>
            <person name="Madhav S."/>
            <person name="Lee Y.-H."/>
            <person name="Wang G.-L."/>
        </authorList>
    </citation>
    <scope>NUCLEOTIDE SEQUENCE</scope>
    <source>
        <strain evidence="7">AG1-IA YN-7</strain>
    </source>
</reference>
<proteinExistence type="predicted"/>
<feature type="chain" id="PRO_5034213454" evidence="5">
    <location>
        <begin position="16"/>
        <end position="1071"/>
    </location>
</feature>
<dbReference type="Pfam" id="PF00172">
    <property type="entry name" value="Zn_clus"/>
    <property type="match status" value="1"/>
</dbReference>
<dbReference type="Gene3D" id="4.10.240.10">
    <property type="entry name" value="Zn(2)-C6 fungal-type DNA-binding domain"/>
    <property type="match status" value="1"/>
</dbReference>
<evidence type="ECO:0000256" key="3">
    <source>
        <dbReference type="PIRSR" id="PIRSR617774-2"/>
    </source>
</evidence>
<accession>A0A8H7H4P1</accession>
<dbReference type="EMBL" id="JACYCC010000130">
    <property type="protein sequence ID" value="KAF8674627.1"/>
    <property type="molecule type" value="Genomic_DNA"/>
</dbReference>
<name>A0A8H7H4P1_9AGAM</name>
<feature type="binding site" evidence="3">
    <location>
        <position position="203"/>
    </location>
    <ligand>
        <name>Mn(2+)</name>
        <dbReference type="ChEBI" id="CHEBI:29035"/>
        <label>1</label>
    </ligand>
</feature>
<dbReference type="SMART" id="SM00835">
    <property type="entry name" value="Cupin_1"/>
    <property type="match status" value="2"/>
</dbReference>
<dbReference type="GO" id="GO:0000981">
    <property type="term" value="F:DNA-binding transcription factor activity, RNA polymerase II-specific"/>
    <property type="evidence" value="ECO:0007669"/>
    <property type="project" value="InterPro"/>
</dbReference>
<dbReference type="GO" id="GO:0033609">
    <property type="term" value="P:oxalate metabolic process"/>
    <property type="evidence" value="ECO:0007669"/>
    <property type="project" value="InterPro"/>
</dbReference>
<dbReference type="AlphaFoldDB" id="A0A8H7H4P1"/>
<dbReference type="GO" id="GO:0008270">
    <property type="term" value="F:zinc ion binding"/>
    <property type="evidence" value="ECO:0007669"/>
    <property type="project" value="InterPro"/>
</dbReference>
<dbReference type="SUPFAM" id="SSF51182">
    <property type="entry name" value="RmlC-like cupins"/>
    <property type="match status" value="1"/>
</dbReference>
<gene>
    <name evidence="7" type="ORF">RHS04_07240</name>
</gene>
<feature type="compositionally biased region" description="Low complexity" evidence="4">
    <location>
        <begin position="33"/>
        <end position="45"/>
    </location>
</feature>
<dbReference type="CDD" id="cd00067">
    <property type="entry name" value="GAL4"/>
    <property type="match status" value="1"/>
</dbReference>
<feature type="domain" description="Cupin type-1" evidence="6">
    <location>
        <begin position="115"/>
        <end position="258"/>
    </location>
</feature>
<dbReference type="InterPro" id="IPR036864">
    <property type="entry name" value="Zn2-C6_fun-type_DNA-bd_sf"/>
</dbReference>
<dbReference type="Proteomes" id="UP000650582">
    <property type="component" value="Unassembled WGS sequence"/>
</dbReference>
<keyword evidence="3" id="KW-0464">Manganese</keyword>
<protein>
    <submittedName>
        <fullName evidence="7">Oxalate Decarboxylase</fullName>
    </submittedName>
</protein>
<dbReference type="Gene3D" id="2.60.120.10">
    <property type="entry name" value="Jelly Rolls"/>
    <property type="match status" value="2"/>
</dbReference>
<dbReference type="InterPro" id="IPR021858">
    <property type="entry name" value="Fun_TF"/>
</dbReference>
<feature type="region of interest" description="Disordered" evidence="4">
    <location>
        <begin position="33"/>
        <end position="97"/>
    </location>
</feature>
<evidence type="ECO:0000256" key="1">
    <source>
        <dbReference type="ARBA" id="ARBA00022723"/>
    </source>
</evidence>
<dbReference type="PANTHER" id="PTHR35848:SF9">
    <property type="entry name" value="SLL1358 PROTEIN"/>
    <property type="match status" value="1"/>
</dbReference>
<feature type="signal peptide" evidence="5">
    <location>
        <begin position="1"/>
        <end position="15"/>
    </location>
</feature>
<feature type="binding site" evidence="3">
    <location>
        <position position="158"/>
    </location>
    <ligand>
        <name>Mn(2+)</name>
        <dbReference type="ChEBI" id="CHEBI:29035"/>
        <label>1</label>
    </ligand>
</feature>
<dbReference type="InterPro" id="IPR051610">
    <property type="entry name" value="GPI/OXD"/>
</dbReference>
<dbReference type="SUPFAM" id="SSF57701">
    <property type="entry name" value="Zn2/Cys6 DNA-binding domain"/>
    <property type="match status" value="1"/>
</dbReference>
<feature type="compositionally biased region" description="Polar residues" evidence="4">
    <location>
        <begin position="61"/>
        <end position="70"/>
    </location>
</feature>
<organism evidence="7 8">
    <name type="scientific">Rhizoctonia solani</name>
    <dbReference type="NCBI Taxonomy" id="456999"/>
    <lineage>
        <taxon>Eukaryota</taxon>
        <taxon>Fungi</taxon>
        <taxon>Dikarya</taxon>
        <taxon>Basidiomycota</taxon>
        <taxon>Agaricomycotina</taxon>
        <taxon>Agaricomycetes</taxon>
        <taxon>Cantharellales</taxon>
        <taxon>Ceratobasidiaceae</taxon>
        <taxon>Rhizoctonia</taxon>
    </lineage>
</organism>
<sequence length="1071" mass="118021">MLFTPLIAFAAYASAAPTRASSLTTDTALTSVSTPVTSSTTAGAALPSPTVPYASDDPNGSYLNRFQSGTPEPERGAAGGSIMGPQNLPLERQNPDLLAPPTTDSGTVENVKWPFGLSHNRVQDGGWARQQNIHEMPIATSMAGVDMRLNAGAIRELHWHLTAEWGYVMAGSCRVNAVDQLGRNYLADVYPGDLWYFPQGIPHSIQGLNDTANGCEFLLVLDDGTFSEDSTFLLTDWMAHIPKEVLAKNFRVNASAFDHIPDRQLWMLPSAVPTESVTEANPVSPAGTVPLPFTFAASKAPATNVTGGSVKVIDSRTFNISKTIAVAEVTVVPGGIRELHWHPTQPEWTFYLEGNARVTVFASSANARTFDYQAGDIGYVPPTFGHYVENIGNTTMRYLEIFKTNIYEDISLNQWLALTPPELVKAHLQLDDETISLLQKVKPIVVGPGESCRSAFFNVRTNLALNLANDRAVNVYFAEIDDWVYAMRKKCDEAKPQCSRCVGTSTPCVYEYIEHAGPGNKRIKRTKPARRSASELASRTSRNTSVRQLDDIAASLLFPPISEDSVVLAQSISPEAWGIGSDLTPSPLALAETADYPYMPQPSISPTPSQPLSDLSLTTLSSTSDHAWVASGVPYTYPIVPTVPSSISQVWSDYDESEIDEEGDPEGVGLILCTNPTMDKNVKDNALPFVLECYSRWAIARVYEPLKVVHAMRDQVIQQFASDNGRKRTIMIANVMKMFGQDLVIDGRGQFILNCLASDVQEKSIAFMKTPPLFDIAMDRRNAMRALDSVLEILALQVNTQPIAACIRSLDNAAPIFRRACIEPPGQPLNLPNIMMEHSLNLRHFATIDIVRSVSTGQPTYFRYEVPFSLELCEKMYQMQDVSGLQWLYGFPDQFVMLFAWIHCLCEKPGGNVSELIAWVESILPQIKIAVGEFGDPLLRIGRMVVQDCWRYAALTAPLMFQVLGGANALDPRVMRVQKDFMRLLRGVKPARNPDAFLMSPIIIAGVATLKERDRHTLRRRMLNVRECAEPGTSGNDGMLQLEDVWARTKAEGRPAVWSDLGIAVRRVTGR</sequence>
<dbReference type="InterPro" id="IPR014710">
    <property type="entry name" value="RmlC-like_jellyroll"/>
</dbReference>
<dbReference type="CDD" id="cd20305">
    <property type="entry name" value="cupin_OxDC_C"/>
    <property type="match status" value="1"/>
</dbReference>
<dbReference type="InterPro" id="IPR006045">
    <property type="entry name" value="Cupin_1"/>
</dbReference>
<dbReference type="InterPro" id="IPR017774">
    <property type="entry name" value="Bicupin_oxalate_deCO2ase/Oxase"/>
</dbReference>